<feature type="domain" description="YbaK/aminoacyl-tRNA synthetase-associated" evidence="5">
    <location>
        <begin position="31"/>
        <end position="146"/>
    </location>
</feature>
<dbReference type="STRING" id="155515.JP36_06660"/>
<dbReference type="CDD" id="cd00002">
    <property type="entry name" value="YbaK_deacylase"/>
    <property type="match status" value="1"/>
</dbReference>
<keyword evidence="3 4" id="KW-0456">Lyase</keyword>
<dbReference type="InterPro" id="IPR004369">
    <property type="entry name" value="Prolyl-tRNA_editing_YbaK/EbsC"/>
</dbReference>
<keyword evidence="4" id="KW-0963">Cytoplasm</keyword>
<sequence length="158" mass="17322">MTPAINLLKKKKIPFTLHQYEHDANNTHFGQEALEKLNLSPLQTFKTLLVSINNDDKHLAVMVVPISYNLSLKKGAKALGVKKIEMADKHIAEKSTGYLVGGISPLGQKKVLPTIISATAQQFETIFVSGGKRGIDIEINPSDLATLLRADFADINDE</sequence>
<comment type="subcellular location">
    <subcellularLocation>
        <location evidence="4">Cytoplasm</location>
    </subcellularLocation>
</comment>
<dbReference type="GO" id="GO:0016829">
    <property type="term" value="F:lyase activity"/>
    <property type="evidence" value="ECO:0007669"/>
    <property type="project" value="UniProtKB-KW"/>
</dbReference>
<name>A0A0A2XYH3_9PAST</name>
<comment type="caution">
    <text evidence="6">The sequence shown here is derived from an EMBL/GenBank/DDBJ whole genome shotgun (WGS) entry which is preliminary data.</text>
</comment>
<evidence type="ECO:0000256" key="4">
    <source>
        <dbReference type="PIRNR" id="PIRNR006181"/>
    </source>
</evidence>
<dbReference type="PANTHER" id="PTHR30411">
    <property type="entry name" value="CYTOPLASMIC PROTEIN"/>
    <property type="match status" value="1"/>
</dbReference>
<evidence type="ECO:0000256" key="2">
    <source>
        <dbReference type="ARBA" id="ARBA00022917"/>
    </source>
</evidence>
<evidence type="ECO:0000313" key="7">
    <source>
        <dbReference type="Proteomes" id="UP000030539"/>
    </source>
</evidence>
<accession>A0A0A2XYH3</accession>
<dbReference type="EC" id="4.2.-.-" evidence="4"/>
<dbReference type="InterPro" id="IPR036754">
    <property type="entry name" value="YbaK/aa-tRNA-synt-asso_dom_sf"/>
</dbReference>
<proteinExistence type="inferred from homology"/>
<dbReference type="NCBIfam" id="TIGR00011">
    <property type="entry name" value="YbaK_EbsC"/>
    <property type="match status" value="1"/>
</dbReference>
<dbReference type="PIRSF" id="PIRSF006181">
    <property type="entry name" value="EbsC_YbaK"/>
    <property type="match status" value="1"/>
</dbReference>
<comment type="similarity">
    <text evidence="1 4">Belongs to the prolyl-tRNA editing family. YbaK/EbsC subfamily.</text>
</comment>
<dbReference type="AlphaFoldDB" id="A0A0A2XYH3"/>
<gene>
    <name evidence="6" type="ORF">JP36_06660</name>
</gene>
<dbReference type="Proteomes" id="UP000030539">
    <property type="component" value="Unassembled WGS sequence"/>
</dbReference>
<keyword evidence="2 4" id="KW-0648">Protein biosynthesis</keyword>
<comment type="function">
    <text evidence="4">Functions in trans to edit the amino acid from incorrectly charged Cys-tRNA(Pro) via a Cys-tRNA(Pro) deacylase activity.</text>
</comment>
<dbReference type="PANTHER" id="PTHR30411:SF0">
    <property type="entry name" value="CYS-TRNA(PRO)_CYS-TRNA(CYS) DEACYLASE YBAK"/>
    <property type="match status" value="1"/>
</dbReference>
<dbReference type="SUPFAM" id="SSF55826">
    <property type="entry name" value="YbaK/ProRS associated domain"/>
    <property type="match status" value="1"/>
</dbReference>
<evidence type="ECO:0000256" key="1">
    <source>
        <dbReference type="ARBA" id="ARBA00009798"/>
    </source>
</evidence>
<evidence type="ECO:0000259" key="5">
    <source>
        <dbReference type="Pfam" id="PF04073"/>
    </source>
</evidence>
<protein>
    <recommendedName>
        <fullName evidence="4">Cys-tRNA(Pro)/Cys-tRNA(Cys) deacylase</fullName>
        <ecNumber evidence="4">4.2.-.-</ecNumber>
    </recommendedName>
</protein>
<dbReference type="Pfam" id="PF04073">
    <property type="entry name" value="tRNA_edit"/>
    <property type="match status" value="1"/>
</dbReference>
<dbReference type="RefSeq" id="WP_021460939.1">
    <property type="nucleotide sequence ID" value="NZ_JPXX01000018.1"/>
</dbReference>
<dbReference type="eggNOG" id="COG2606">
    <property type="taxonomic scope" value="Bacteria"/>
</dbReference>
<evidence type="ECO:0000256" key="3">
    <source>
        <dbReference type="ARBA" id="ARBA00023239"/>
    </source>
</evidence>
<dbReference type="Gene3D" id="3.90.960.10">
    <property type="entry name" value="YbaK/aminoacyl-tRNA synthetase-associated domain"/>
    <property type="match status" value="1"/>
</dbReference>
<dbReference type="EMBL" id="JPXX01000018">
    <property type="protein sequence ID" value="KGQ37428.1"/>
    <property type="molecule type" value="Genomic_DNA"/>
</dbReference>
<evidence type="ECO:0000313" key="6">
    <source>
        <dbReference type="EMBL" id="KGQ37428.1"/>
    </source>
</evidence>
<dbReference type="GO" id="GO:0006412">
    <property type="term" value="P:translation"/>
    <property type="evidence" value="ECO:0007669"/>
    <property type="project" value="UniProtKB-KW"/>
</dbReference>
<dbReference type="InterPro" id="IPR007214">
    <property type="entry name" value="YbaK/aa-tRNA-synth-assoc-dom"/>
</dbReference>
<dbReference type="GO" id="GO:0002161">
    <property type="term" value="F:aminoacyl-tRNA deacylase activity"/>
    <property type="evidence" value="ECO:0007669"/>
    <property type="project" value="InterPro"/>
</dbReference>
<organism evidence="6 7">
    <name type="scientific">Gallibacterium genomosp. 1</name>
    <dbReference type="NCBI Taxonomy" id="155515"/>
    <lineage>
        <taxon>Bacteria</taxon>
        <taxon>Pseudomonadati</taxon>
        <taxon>Pseudomonadota</taxon>
        <taxon>Gammaproteobacteria</taxon>
        <taxon>Pasteurellales</taxon>
        <taxon>Pasteurellaceae</taxon>
        <taxon>Gallibacterium</taxon>
    </lineage>
</organism>
<reference evidence="6 7" key="1">
    <citation type="submission" date="2014-08" db="EMBL/GenBank/DDBJ databases">
        <title>Chaperone-usher fimbriae in a diverse selection of Gallibacterium genomes.</title>
        <authorList>
            <person name="Kudirkiene E."/>
            <person name="Bager R.J."/>
            <person name="Johnson T.J."/>
            <person name="Bojesen A.M."/>
        </authorList>
    </citation>
    <scope>NUCLEOTIDE SEQUENCE [LARGE SCALE GENOMIC DNA]</scope>
    <source>
        <strain evidence="6 7">CCM5974</strain>
    </source>
</reference>
<dbReference type="GO" id="GO:0005737">
    <property type="term" value="C:cytoplasm"/>
    <property type="evidence" value="ECO:0007669"/>
    <property type="project" value="UniProtKB-SubCell"/>
</dbReference>